<evidence type="ECO:0000256" key="1">
    <source>
        <dbReference type="ARBA" id="ARBA00002773"/>
    </source>
</evidence>
<feature type="region of interest" description="Disordered" evidence="9">
    <location>
        <begin position="1"/>
        <end position="61"/>
    </location>
</feature>
<accession>A0A6A5Z7W2</accession>
<evidence type="ECO:0000256" key="8">
    <source>
        <dbReference type="ARBA" id="ARBA00023242"/>
    </source>
</evidence>
<evidence type="ECO:0000313" key="11">
    <source>
        <dbReference type="Proteomes" id="UP000799770"/>
    </source>
</evidence>
<evidence type="ECO:0000256" key="5">
    <source>
        <dbReference type="ARBA" id="ARBA00019827"/>
    </source>
</evidence>
<dbReference type="EMBL" id="ML977325">
    <property type="protein sequence ID" value="KAF2114468.1"/>
    <property type="molecule type" value="Genomic_DNA"/>
</dbReference>
<feature type="compositionally biased region" description="Basic and acidic residues" evidence="9">
    <location>
        <begin position="183"/>
        <end position="192"/>
    </location>
</feature>
<dbReference type="InterPro" id="IPR019310">
    <property type="entry name" value="Efg1"/>
</dbReference>
<keyword evidence="6" id="KW-0698">rRNA processing</keyword>
<dbReference type="GO" id="GO:0030688">
    <property type="term" value="C:preribosome, small subunit precursor"/>
    <property type="evidence" value="ECO:0007669"/>
    <property type="project" value="TreeGrafter"/>
</dbReference>
<dbReference type="GO" id="GO:0005730">
    <property type="term" value="C:nucleolus"/>
    <property type="evidence" value="ECO:0007669"/>
    <property type="project" value="UniProtKB-SubCell"/>
</dbReference>
<dbReference type="Proteomes" id="UP000799770">
    <property type="component" value="Unassembled WGS sequence"/>
</dbReference>
<evidence type="ECO:0000313" key="10">
    <source>
        <dbReference type="EMBL" id="KAF2114468.1"/>
    </source>
</evidence>
<feature type="compositionally biased region" description="Basic and acidic residues" evidence="9">
    <location>
        <begin position="239"/>
        <end position="252"/>
    </location>
</feature>
<name>A0A6A5Z7W2_9PLEO</name>
<dbReference type="InterPro" id="IPR050786">
    <property type="entry name" value="EFG1_rRNA-proc"/>
</dbReference>
<evidence type="ECO:0000256" key="9">
    <source>
        <dbReference type="SAM" id="MobiDB-lite"/>
    </source>
</evidence>
<evidence type="ECO:0000256" key="7">
    <source>
        <dbReference type="ARBA" id="ARBA00023054"/>
    </source>
</evidence>
<dbReference type="OrthoDB" id="47732at2759"/>
<keyword evidence="8" id="KW-0539">Nucleus</keyword>
<protein>
    <recommendedName>
        <fullName evidence="4">rRNA-processing protein EFG1</fullName>
    </recommendedName>
    <alternativeName>
        <fullName evidence="5">rRNA-processing protein efg1</fullName>
    </alternativeName>
</protein>
<comment type="subcellular location">
    <subcellularLocation>
        <location evidence="2">Nucleus</location>
        <location evidence="2">Nucleolus</location>
    </subcellularLocation>
</comment>
<keyword evidence="7" id="KW-0175">Coiled coil</keyword>
<evidence type="ECO:0000256" key="4">
    <source>
        <dbReference type="ARBA" id="ARBA00018689"/>
    </source>
</evidence>
<gene>
    <name evidence="10" type="ORF">BDV96DRAFT_494582</name>
</gene>
<dbReference type="Pfam" id="PF10153">
    <property type="entry name" value="Efg1"/>
    <property type="match status" value="1"/>
</dbReference>
<dbReference type="AlphaFoldDB" id="A0A6A5Z7W2"/>
<dbReference type="PANTHER" id="PTHR33911">
    <property type="entry name" value="RRNA-PROCESSING PROTEIN EFG1"/>
    <property type="match status" value="1"/>
</dbReference>
<keyword evidence="11" id="KW-1185">Reference proteome</keyword>
<sequence length="293" mass="33790">MSHKRKASELAGGDDNSQRFAKKNRPAFNKHGPQSKSKGPKRFQPADEEPKTKSTNSLKSRIRDLRRLLEHVDNEPKHKMPANVRIERERELEACEHELAEKTAVTREAEQRKKLISKYHQVRFFDRQKATRILKKLKKELSTTSDASRKKILQRRIHNAEVDINYAIYYPLMKPYSSLYPKAKREESKSEEVQGEEASNLKNMGQDTGPKGDQAMWRTVEQAMKEGTLDALRNSNPSRAERGRQDDDDRLAQKKTRKDKKKPPIGVMQKMSKETKAAAAQEEDDESDGGFFE</sequence>
<feature type="compositionally biased region" description="Acidic residues" evidence="9">
    <location>
        <begin position="281"/>
        <end position="293"/>
    </location>
</feature>
<comment type="function">
    <text evidence="1">Involved in rRNA processing.</text>
</comment>
<dbReference type="GO" id="GO:0000462">
    <property type="term" value="P:maturation of SSU-rRNA from tricistronic rRNA transcript (SSU-rRNA, 5.8S rRNA, LSU-rRNA)"/>
    <property type="evidence" value="ECO:0007669"/>
    <property type="project" value="TreeGrafter"/>
</dbReference>
<feature type="compositionally biased region" description="Basic residues" evidence="9">
    <location>
        <begin position="253"/>
        <end position="263"/>
    </location>
</feature>
<comment type="similarity">
    <text evidence="3">Belongs to the EFG1 family.</text>
</comment>
<evidence type="ECO:0000256" key="6">
    <source>
        <dbReference type="ARBA" id="ARBA00022552"/>
    </source>
</evidence>
<feature type="region of interest" description="Disordered" evidence="9">
    <location>
        <begin position="183"/>
        <end position="293"/>
    </location>
</feature>
<proteinExistence type="inferred from homology"/>
<dbReference type="PANTHER" id="PTHR33911:SF1">
    <property type="entry name" value="RRNA-PROCESSING PROTEIN EFG1"/>
    <property type="match status" value="1"/>
</dbReference>
<evidence type="ECO:0000256" key="3">
    <source>
        <dbReference type="ARBA" id="ARBA00006916"/>
    </source>
</evidence>
<organism evidence="10 11">
    <name type="scientific">Lophiotrema nucula</name>
    <dbReference type="NCBI Taxonomy" id="690887"/>
    <lineage>
        <taxon>Eukaryota</taxon>
        <taxon>Fungi</taxon>
        <taxon>Dikarya</taxon>
        <taxon>Ascomycota</taxon>
        <taxon>Pezizomycotina</taxon>
        <taxon>Dothideomycetes</taxon>
        <taxon>Pleosporomycetidae</taxon>
        <taxon>Pleosporales</taxon>
        <taxon>Lophiotremataceae</taxon>
        <taxon>Lophiotrema</taxon>
    </lineage>
</organism>
<reference evidence="10" key="1">
    <citation type="journal article" date="2020" name="Stud. Mycol.">
        <title>101 Dothideomycetes genomes: a test case for predicting lifestyles and emergence of pathogens.</title>
        <authorList>
            <person name="Haridas S."/>
            <person name="Albert R."/>
            <person name="Binder M."/>
            <person name="Bloem J."/>
            <person name="Labutti K."/>
            <person name="Salamov A."/>
            <person name="Andreopoulos B."/>
            <person name="Baker S."/>
            <person name="Barry K."/>
            <person name="Bills G."/>
            <person name="Bluhm B."/>
            <person name="Cannon C."/>
            <person name="Castanera R."/>
            <person name="Culley D."/>
            <person name="Daum C."/>
            <person name="Ezra D."/>
            <person name="Gonzalez J."/>
            <person name="Henrissat B."/>
            <person name="Kuo A."/>
            <person name="Liang C."/>
            <person name="Lipzen A."/>
            <person name="Lutzoni F."/>
            <person name="Magnuson J."/>
            <person name="Mondo S."/>
            <person name="Nolan M."/>
            <person name="Ohm R."/>
            <person name="Pangilinan J."/>
            <person name="Park H.-J."/>
            <person name="Ramirez L."/>
            <person name="Alfaro M."/>
            <person name="Sun H."/>
            <person name="Tritt A."/>
            <person name="Yoshinaga Y."/>
            <person name="Zwiers L.-H."/>
            <person name="Turgeon B."/>
            <person name="Goodwin S."/>
            <person name="Spatafora J."/>
            <person name="Crous P."/>
            <person name="Grigoriev I."/>
        </authorList>
    </citation>
    <scope>NUCLEOTIDE SEQUENCE</scope>
    <source>
        <strain evidence="10">CBS 627.86</strain>
    </source>
</reference>
<evidence type="ECO:0000256" key="2">
    <source>
        <dbReference type="ARBA" id="ARBA00004604"/>
    </source>
</evidence>